<dbReference type="Proteomes" id="UP000824120">
    <property type="component" value="Chromosome 9"/>
</dbReference>
<gene>
    <name evidence="1" type="ORF">H5410_048300</name>
</gene>
<reference evidence="1 2" key="1">
    <citation type="submission" date="2020-09" db="EMBL/GenBank/DDBJ databases">
        <title>De no assembly of potato wild relative species, Solanum commersonii.</title>
        <authorList>
            <person name="Cho K."/>
        </authorList>
    </citation>
    <scope>NUCLEOTIDE SEQUENCE [LARGE SCALE GENOMIC DNA]</scope>
    <source>
        <strain evidence="1">LZ3.2</strain>
        <tissue evidence="1">Leaf</tissue>
    </source>
</reference>
<accession>A0A9J5XJH2</accession>
<name>A0A9J5XJH2_SOLCO</name>
<evidence type="ECO:0000313" key="1">
    <source>
        <dbReference type="EMBL" id="KAG5587866.1"/>
    </source>
</evidence>
<evidence type="ECO:0000313" key="2">
    <source>
        <dbReference type="Proteomes" id="UP000824120"/>
    </source>
</evidence>
<proteinExistence type="predicted"/>
<dbReference type="EMBL" id="JACXVP010000009">
    <property type="protein sequence ID" value="KAG5587866.1"/>
    <property type="molecule type" value="Genomic_DNA"/>
</dbReference>
<sequence>MSGCIEHNTIFEEILLLFSGKPLKNLPLNGVQWCLAQIVEPSNPNDLLEFETISIHIGRDSNVHNIVSPFTALVKIEE</sequence>
<dbReference type="AlphaFoldDB" id="A0A9J5XJH2"/>
<protein>
    <submittedName>
        <fullName evidence="1">Uncharacterized protein</fullName>
    </submittedName>
</protein>
<keyword evidence="2" id="KW-1185">Reference proteome</keyword>
<comment type="caution">
    <text evidence="1">The sequence shown here is derived from an EMBL/GenBank/DDBJ whole genome shotgun (WGS) entry which is preliminary data.</text>
</comment>
<organism evidence="1 2">
    <name type="scientific">Solanum commersonii</name>
    <name type="common">Commerson's wild potato</name>
    <name type="synonym">Commerson's nightshade</name>
    <dbReference type="NCBI Taxonomy" id="4109"/>
    <lineage>
        <taxon>Eukaryota</taxon>
        <taxon>Viridiplantae</taxon>
        <taxon>Streptophyta</taxon>
        <taxon>Embryophyta</taxon>
        <taxon>Tracheophyta</taxon>
        <taxon>Spermatophyta</taxon>
        <taxon>Magnoliopsida</taxon>
        <taxon>eudicotyledons</taxon>
        <taxon>Gunneridae</taxon>
        <taxon>Pentapetalae</taxon>
        <taxon>asterids</taxon>
        <taxon>lamiids</taxon>
        <taxon>Solanales</taxon>
        <taxon>Solanaceae</taxon>
        <taxon>Solanoideae</taxon>
        <taxon>Solaneae</taxon>
        <taxon>Solanum</taxon>
    </lineage>
</organism>